<dbReference type="InterPro" id="IPR050265">
    <property type="entry name" value="Fe/Mn_Superoxide_Dismutase"/>
</dbReference>
<feature type="domain" description="Manganese/iron superoxide dismutase N-terminal" evidence="6">
    <location>
        <begin position="255"/>
        <end position="334"/>
    </location>
</feature>
<dbReference type="InterPro" id="IPR019833">
    <property type="entry name" value="Mn/Fe_SOD_BS"/>
</dbReference>
<dbReference type="PANTHER" id="PTHR11404:SF6">
    <property type="entry name" value="SUPEROXIDE DISMUTASE [MN], MITOCHONDRIAL"/>
    <property type="match status" value="1"/>
</dbReference>
<dbReference type="InterPro" id="IPR021328">
    <property type="entry name" value="CotB-like"/>
</dbReference>
<dbReference type="PROSITE" id="PS00088">
    <property type="entry name" value="SOD_MN"/>
    <property type="match status" value="1"/>
</dbReference>
<evidence type="ECO:0000256" key="1">
    <source>
        <dbReference type="ARBA" id="ARBA00008714"/>
    </source>
</evidence>
<feature type="domain" description="Manganese/iron superoxide dismutase C-terminal" evidence="7">
    <location>
        <begin position="342"/>
        <end position="444"/>
    </location>
</feature>
<dbReference type="Proteomes" id="UP000435177">
    <property type="component" value="Unassembled WGS sequence"/>
</dbReference>
<dbReference type="Gene3D" id="3.55.40.20">
    <property type="entry name" value="Iron/manganese superoxide dismutase, C-terminal domain"/>
    <property type="match status" value="1"/>
</dbReference>
<feature type="compositionally biased region" description="Polar residues" evidence="5">
    <location>
        <begin position="192"/>
        <end position="201"/>
    </location>
</feature>
<evidence type="ECO:0000256" key="3">
    <source>
        <dbReference type="ARBA" id="ARBA00022723"/>
    </source>
</evidence>
<evidence type="ECO:0000259" key="6">
    <source>
        <dbReference type="Pfam" id="PF00081"/>
    </source>
</evidence>
<feature type="region of interest" description="Disordered" evidence="5">
    <location>
        <begin position="192"/>
        <end position="252"/>
    </location>
</feature>
<dbReference type="InterPro" id="IPR001189">
    <property type="entry name" value="Mn/Fe_SOD"/>
</dbReference>
<dbReference type="EMBL" id="WOAA01000022">
    <property type="protein sequence ID" value="MUG68155.1"/>
    <property type="molecule type" value="Genomic_DNA"/>
</dbReference>
<keyword evidence="3" id="KW-0479">Metal-binding</keyword>
<dbReference type="PRINTS" id="PR01703">
    <property type="entry name" value="MNSODISMTASE"/>
</dbReference>
<dbReference type="InterPro" id="IPR019832">
    <property type="entry name" value="Mn/Fe_SOD_C"/>
</dbReference>
<dbReference type="Gene3D" id="1.20.1260.120">
    <property type="entry name" value="Protein of unknown function DUF2935"/>
    <property type="match status" value="1"/>
</dbReference>
<evidence type="ECO:0000256" key="5">
    <source>
        <dbReference type="SAM" id="MobiDB-lite"/>
    </source>
</evidence>
<dbReference type="SUPFAM" id="SSF158430">
    <property type="entry name" value="Bacillus cereus metalloprotein-like"/>
    <property type="match status" value="1"/>
</dbReference>
<evidence type="ECO:0000313" key="8">
    <source>
        <dbReference type="EMBL" id="MUG68155.1"/>
    </source>
</evidence>
<organism evidence="8 9">
    <name type="scientific">Paenibacillus campinasensis</name>
    <dbReference type="NCBI Taxonomy" id="66347"/>
    <lineage>
        <taxon>Bacteria</taxon>
        <taxon>Bacillati</taxon>
        <taxon>Bacillota</taxon>
        <taxon>Bacilli</taxon>
        <taxon>Bacillales</taxon>
        <taxon>Paenibacillaceae</taxon>
        <taxon>Paenibacillus</taxon>
    </lineage>
</organism>
<evidence type="ECO:0000256" key="4">
    <source>
        <dbReference type="ARBA" id="ARBA00023002"/>
    </source>
</evidence>
<dbReference type="RefSeq" id="WP_155618782.1">
    <property type="nucleotide sequence ID" value="NZ_WOAA01000022.1"/>
</dbReference>
<dbReference type="SUPFAM" id="SSF46609">
    <property type="entry name" value="Fe,Mn superoxide dismutase (SOD), N-terminal domain"/>
    <property type="match status" value="1"/>
</dbReference>
<accession>A0ABW9T4B5</accession>
<keyword evidence="9" id="KW-1185">Reference proteome</keyword>
<sequence length="456" mass="51319">MLYIYGTKLPARILEEIRFWKQQEMEHTDVIQAIVPTLEQPYVKLLNEWHVVFAETERAADGLLRQVLHHSASIPAPLISQVEQLLRVSFDQSQHFIRQLHDLRNASSAVQQVPLADTVLLHIIRESEYFLGVLETLNAPGALERLMESAKPDQTIHPLLAEDKSAQEAAQNPSSHHSDTPGTEITALAHKSGSNAQTAETSAAPDAVEAGAADTNADAEAEPRAASESAPSGGDGSGSVYGPTGTSKPVPIGGHRLLPLPYPYHALEPYIDEATMRLHHDAHHKSYVDGLNKAEKMLEDARRTGNFDLVKHWERELAFHGAGHYLHTIFWSIMNPKGGGSPTGELAQQINQDFGSFERFKKHFTEAADKVEGSGWAILVWSPRSHRLEILQAEKHQNLSQWDVVPLLALDVWEHAYYLKYQNKRADYIHNWWNVVYWPEVAERFRHARNLKWTPF</sequence>
<feature type="compositionally biased region" description="Low complexity" evidence="5">
    <location>
        <begin position="203"/>
        <end position="232"/>
    </location>
</feature>
<keyword evidence="4" id="KW-0560">Oxidoreductase</keyword>
<protein>
    <recommendedName>
        <fullName evidence="2">superoxide dismutase</fullName>
        <ecNumber evidence="2">1.15.1.1</ecNumber>
    </recommendedName>
</protein>
<dbReference type="EC" id="1.15.1.1" evidence="2"/>
<dbReference type="Pfam" id="PF02777">
    <property type="entry name" value="Sod_Fe_C"/>
    <property type="match status" value="1"/>
</dbReference>
<dbReference type="PANTHER" id="PTHR11404">
    <property type="entry name" value="SUPEROXIDE DISMUTASE 2"/>
    <property type="match status" value="1"/>
</dbReference>
<dbReference type="Pfam" id="PF11155">
    <property type="entry name" value="DUF2935"/>
    <property type="match status" value="1"/>
</dbReference>
<evidence type="ECO:0000256" key="2">
    <source>
        <dbReference type="ARBA" id="ARBA00012682"/>
    </source>
</evidence>
<dbReference type="InterPro" id="IPR036324">
    <property type="entry name" value="Mn/Fe_SOD_N_sf"/>
</dbReference>
<dbReference type="SUPFAM" id="SSF54719">
    <property type="entry name" value="Fe,Mn superoxide dismutase (SOD), C-terminal domain"/>
    <property type="match status" value="1"/>
</dbReference>
<comment type="similarity">
    <text evidence="1">Belongs to the iron/manganese superoxide dismutase family.</text>
</comment>
<dbReference type="InterPro" id="IPR019831">
    <property type="entry name" value="Mn/Fe_SOD_N"/>
</dbReference>
<comment type="caution">
    <text evidence="8">The sequence shown here is derived from an EMBL/GenBank/DDBJ whole genome shotgun (WGS) entry which is preliminary data.</text>
</comment>
<dbReference type="Gene3D" id="1.10.287.990">
    <property type="entry name" value="Fe,Mn superoxide dismutase (SOD) domain"/>
    <property type="match status" value="1"/>
</dbReference>
<reference evidence="8 9" key="1">
    <citation type="submission" date="2019-11" db="EMBL/GenBank/DDBJ databases">
        <title>Draft genome sequences of five Paenibacillus species of dairy origin.</title>
        <authorList>
            <person name="Olajide A.M."/>
            <person name="Chen S."/>
            <person name="Lapointe G."/>
        </authorList>
    </citation>
    <scope>NUCLEOTIDE SEQUENCE [LARGE SCALE GENOMIC DNA]</scope>
    <source>
        <strain evidence="8 9">3CS1</strain>
    </source>
</reference>
<dbReference type="InterPro" id="IPR036314">
    <property type="entry name" value="SOD_C_sf"/>
</dbReference>
<evidence type="ECO:0000313" key="9">
    <source>
        <dbReference type="Proteomes" id="UP000435177"/>
    </source>
</evidence>
<dbReference type="Pfam" id="PF00081">
    <property type="entry name" value="Sod_Fe_N"/>
    <property type="match status" value="1"/>
</dbReference>
<name>A0ABW9T4B5_9BACL</name>
<evidence type="ECO:0000259" key="7">
    <source>
        <dbReference type="Pfam" id="PF02777"/>
    </source>
</evidence>
<proteinExistence type="inferred from homology"/>
<gene>
    <name evidence="8" type="ORF">GNP94_19410</name>
</gene>